<feature type="domain" description="C2H2-type" evidence="9">
    <location>
        <begin position="271"/>
        <end position="299"/>
    </location>
</feature>
<evidence type="ECO:0000256" key="1">
    <source>
        <dbReference type="ARBA" id="ARBA00004123"/>
    </source>
</evidence>
<dbReference type="EMBL" id="LR899009">
    <property type="protein sequence ID" value="CAD7079290.1"/>
    <property type="molecule type" value="Genomic_DNA"/>
</dbReference>
<dbReference type="PANTHER" id="PTHR24404">
    <property type="entry name" value="ZINC FINGER PROTEIN"/>
    <property type="match status" value="1"/>
</dbReference>
<keyword evidence="4 8" id="KW-0863">Zinc-finger</keyword>
<evidence type="ECO:0000313" key="10">
    <source>
        <dbReference type="EMBL" id="CAD7079290.1"/>
    </source>
</evidence>
<feature type="domain" description="C2H2-type" evidence="9">
    <location>
        <begin position="243"/>
        <end position="270"/>
    </location>
</feature>
<dbReference type="FunFam" id="3.30.160.60:FF:000100">
    <property type="entry name" value="Zinc finger 45-like"/>
    <property type="match status" value="1"/>
</dbReference>
<name>A0A7R8YPA6_HERIL</name>
<evidence type="ECO:0000256" key="8">
    <source>
        <dbReference type="PROSITE-ProRule" id="PRU00042"/>
    </source>
</evidence>
<feature type="domain" description="C2H2-type" evidence="9">
    <location>
        <begin position="185"/>
        <end position="213"/>
    </location>
</feature>
<dbReference type="InterPro" id="IPR013087">
    <property type="entry name" value="Znf_C2H2_type"/>
</dbReference>
<feature type="domain" description="C2H2-type" evidence="9">
    <location>
        <begin position="300"/>
        <end position="327"/>
    </location>
</feature>
<dbReference type="GO" id="GO:0000978">
    <property type="term" value="F:RNA polymerase II cis-regulatory region sequence-specific DNA binding"/>
    <property type="evidence" value="ECO:0007669"/>
    <property type="project" value="TreeGrafter"/>
</dbReference>
<dbReference type="PROSITE" id="PS00028">
    <property type="entry name" value="ZINC_FINGER_C2H2_1"/>
    <property type="match status" value="10"/>
</dbReference>
<comment type="subcellular location">
    <subcellularLocation>
        <location evidence="1">Nucleus</location>
    </subcellularLocation>
</comment>
<dbReference type="InterPro" id="IPR050589">
    <property type="entry name" value="Ikaros_C2H2-ZF"/>
</dbReference>
<proteinExistence type="predicted"/>
<dbReference type="SMART" id="SM00355">
    <property type="entry name" value="ZnF_C2H2"/>
    <property type="match status" value="11"/>
</dbReference>
<dbReference type="GO" id="GO:0003700">
    <property type="term" value="F:DNA-binding transcription factor activity"/>
    <property type="evidence" value="ECO:0007669"/>
    <property type="project" value="TreeGrafter"/>
</dbReference>
<feature type="domain" description="C2H2-type" evidence="9">
    <location>
        <begin position="155"/>
        <end position="182"/>
    </location>
</feature>
<organism evidence="10 11">
    <name type="scientific">Hermetia illucens</name>
    <name type="common">Black soldier fly</name>
    <dbReference type="NCBI Taxonomy" id="343691"/>
    <lineage>
        <taxon>Eukaryota</taxon>
        <taxon>Metazoa</taxon>
        <taxon>Ecdysozoa</taxon>
        <taxon>Arthropoda</taxon>
        <taxon>Hexapoda</taxon>
        <taxon>Insecta</taxon>
        <taxon>Pterygota</taxon>
        <taxon>Neoptera</taxon>
        <taxon>Endopterygota</taxon>
        <taxon>Diptera</taxon>
        <taxon>Brachycera</taxon>
        <taxon>Stratiomyomorpha</taxon>
        <taxon>Stratiomyidae</taxon>
        <taxon>Hermetiinae</taxon>
        <taxon>Hermetia</taxon>
    </lineage>
</organism>
<feature type="domain" description="C2H2-type" evidence="9">
    <location>
        <begin position="354"/>
        <end position="376"/>
    </location>
</feature>
<dbReference type="FunFam" id="3.30.160.60:FF:000446">
    <property type="entry name" value="Zinc finger protein"/>
    <property type="match status" value="1"/>
</dbReference>
<dbReference type="GO" id="GO:0005634">
    <property type="term" value="C:nucleus"/>
    <property type="evidence" value="ECO:0007669"/>
    <property type="project" value="UniProtKB-SubCell"/>
</dbReference>
<evidence type="ECO:0000256" key="2">
    <source>
        <dbReference type="ARBA" id="ARBA00022723"/>
    </source>
</evidence>
<dbReference type="OMA" id="THHVITH"/>
<dbReference type="Pfam" id="PF00096">
    <property type="entry name" value="zf-C2H2"/>
    <property type="match status" value="8"/>
</dbReference>
<keyword evidence="2" id="KW-0479">Metal-binding</keyword>
<evidence type="ECO:0000259" key="9">
    <source>
        <dbReference type="PROSITE" id="PS50157"/>
    </source>
</evidence>
<reference evidence="10 11" key="1">
    <citation type="submission" date="2020-11" db="EMBL/GenBank/DDBJ databases">
        <authorList>
            <person name="Wallbank WR R."/>
            <person name="Pardo Diaz C."/>
            <person name="Kozak K."/>
            <person name="Martin S."/>
            <person name="Jiggins C."/>
            <person name="Moest M."/>
            <person name="Warren A I."/>
            <person name="Generalovic N T."/>
            <person name="Byers J.R.P. K."/>
            <person name="Montejo-Kovacevich G."/>
            <person name="Yen C E."/>
        </authorList>
    </citation>
    <scope>NUCLEOTIDE SEQUENCE [LARGE SCALE GENOMIC DNA]</scope>
</reference>
<dbReference type="GO" id="GO:0006357">
    <property type="term" value="P:regulation of transcription by RNA polymerase II"/>
    <property type="evidence" value="ECO:0007669"/>
    <property type="project" value="TreeGrafter"/>
</dbReference>
<dbReference type="InterPro" id="IPR036236">
    <property type="entry name" value="Znf_C2H2_sf"/>
</dbReference>
<evidence type="ECO:0000256" key="3">
    <source>
        <dbReference type="ARBA" id="ARBA00022737"/>
    </source>
</evidence>
<dbReference type="OrthoDB" id="7854697at2759"/>
<feature type="domain" description="C2H2-type" evidence="9">
    <location>
        <begin position="96"/>
        <end position="124"/>
    </location>
</feature>
<evidence type="ECO:0000256" key="6">
    <source>
        <dbReference type="ARBA" id="ARBA00023125"/>
    </source>
</evidence>
<dbReference type="PANTHER" id="PTHR24404:SF114">
    <property type="entry name" value="KLUMPFUSS, ISOFORM B-RELATED"/>
    <property type="match status" value="1"/>
</dbReference>
<evidence type="ECO:0000256" key="5">
    <source>
        <dbReference type="ARBA" id="ARBA00022833"/>
    </source>
</evidence>
<keyword evidence="6" id="KW-0238">DNA-binding</keyword>
<keyword evidence="5" id="KW-0862">Zinc</keyword>
<keyword evidence="3" id="KW-0677">Repeat</keyword>
<gene>
    <name evidence="10" type="ORF">HERILL_LOCUS2511</name>
</gene>
<protein>
    <recommendedName>
        <fullName evidence="9">C2H2-type domain-containing protein</fullName>
    </recommendedName>
</protein>
<dbReference type="SUPFAM" id="SSF57667">
    <property type="entry name" value="beta-beta-alpha zinc fingers"/>
    <property type="match status" value="5"/>
</dbReference>
<dbReference type="PROSITE" id="PS50157">
    <property type="entry name" value="ZINC_FINGER_C2H2_2"/>
    <property type="match status" value="9"/>
</dbReference>
<dbReference type="AlphaFoldDB" id="A0A7R8YPA6"/>
<evidence type="ECO:0000313" key="11">
    <source>
        <dbReference type="Proteomes" id="UP000594454"/>
    </source>
</evidence>
<evidence type="ECO:0000256" key="7">
    <source>
        <dbReference type="ARBA" id="ARBA00023242"/>
    </source>
</evidence>
<dbReference type="Proteomes" id="UP000594454">
    <property type="component" value="Chromosome 1"/>
</dbReference>
<feature type="domain" description="C2H2-type" evidence="9">
    <location>
        <begin position="214"/>
        <end position="237"/>
    </location>
</feature>
<dbReference type="InParanoid" id="A0A7R8YPA6"/>
<keyword evidence="11" id="KW-1185">Reference proteome</keyword>
<feature type="domain" description="C2H2-type" evidence="9">
    <location>
        <begin position="125"/>
        <end position="152"/>
    </location>
</feature>
<dbReference type="GO" id="GO:0008270">
    <property type="term" value="F:zinc ion binding"/>
    <property type="evidence" value="ECO:0007669"/>
    <property type="project" value="UniProtKB-KW"/>
</dbReference>
<dbReference type="Gene3D" id="3.30.160.60">
    <property type="entry name" value="Classic Zinc Finger"/>
    <property type="match status" value="7"/>
</dbReference>
<sequence>MEPDFKQRTLEDLKGTLYSLKCDSCDDTFDNLKRFYLHRKLHKTNIIGPFRTYEHCPFVLDPVTQLELRRLERCSFSMRIFRRDPKKGAINNFPKFQCMKCDKSFAMKTTLKNHLISKHQDIKVFSCELCPRKFALATYLKSHMAVHKRQRMKAFKCDQCPKSFVTRNAAKHHMLVHVQDPNVFFQCDHCSKKFRFKRGLNLHLHRAHVPKNPHICPVCKKSYNDKKYLQVHLRTHTQPGGDYTCNYCGKQYFNSTYFRIHVSGHEMKEKFKCDKCPKVYKYKNGLLTHRKVAHEEREKLLCTKCPRTFNSKHNLARHLQSHENDRPCPYENCGLELRTKALLREHINSHGKAFKCRQCGKLFGNEENLKAHYSTHPYLVV</sequence>
<evidence type="ECO:0000256" key="4">
    <source>
        <dbReference type="ARBA" id="ARBA00022771"/>
    </source>
</evidence>
<keyword evidence="7" id="KW-0539">Nucleus</keyword>
<accession>A0A7R8YPA6</accession>